<keyword evidence="6" id="KW-0472">Membrane</keyword>
<evidence type="ECO:0000313" key="9">
    <source>
        <dbReference type="Proteomes" id="UP000178264"/>
    </source>
</evidence>
<evidence type="ECO:0000259" key="7">
    <source>
        <dbReference type="Pfam" id="PF08478"/>
    </source>
</evidence>
<feature type="transmembrane region" description="Helical" evidence="6">
    <location>
        <begin position="43"/>
        <end position="62"/>
    </location>
</feature>
<dbReference type="EMBL" id="MGER01000038">
    <property type="protein sequence ID" value="OGL88319.1"/>
    <property type="molecule type" value="Genomic_DNA"/>
</dbReference>
<evidence type="ECO:0000256" key="3">
    <source>
        <dbReference type="ARBA" id="ARBA00022692"/>
    </source>
</evidence>
<protein>
    <recommendedName>
        <fullName evidence="7">POTRA domain-containing protein</fullName>
    </recommendedName>
</protein>
<gene>
    <name evidence="8" type="ORF">A3I42_04605</name>
</gene>
<dbReference type="InterPro" id="IPR013685">
    <property type="entry name" value="POTRA_FtsQ_type"/>
</dbReference>
<name>A0A1F7VCT3_9BACT</name>
<dbReference type="AlphaFoldDB" id="A0A1F7VCT3"/>
<keyword evidence="3 6" id="KW-0812">Transmembrane</keyword>
<comment type="caution">
    <text evidence="8">The sequence shown here is derived from an EMBL/GenBank/DDBJ whole genome shotgun (WGS) entry which is preliminary data.</text>
</comment>
<accession>A0A1F7VCT3</accession>
<evidence type="ECO:0000256" key="2">
    <source>
        <dbReference type="ARBA" id="ARBA00022618"/>
    </source>
</evidence>
<evidence type="ECO:0000313" key="8">
    <source>
        <dbReference type="EMBL" id="OGL88319.1"/>
    </source>
</evidence>
<proteinExistence type="predicted"/>
<dbReference type="Pfam" id="PF08478">
    <property type="entry name" value="POTRA_1"/>
    <property type="match status" value="1"/>
</dbReference>
<sequence length="287" mass="32611">MFLAHIFHHANHLPARRKKTDYYEHAYKNPHRADPKRGIDTRLIFLLCGVSGLVAVCYWLFFSGAFSVTSLEVLNAQSIDPGKIELLVKTELGRKKLFTIPYGASLFFVDSRRIEQAILREFTVKKVDVRPALPHRLIIDLEERIPRYIVKGSQGEDDYAADDEGIALGPAVLGEQQLLWIITAPAILSATTGSAVFPRSTLSFLNALEASSAHIRQGYRIQEVDLTRMLLHDIAVKTSEQWFILMSDALDTDLQLLNVDRALAEMKDERKVIQYIDVRILTKIFYK</sequence>
<keyword evidence="1" id="KW-1003">Cell membrane</keyword>
<reference evidence="8 9" key="1">
    <citation type="journal article" date="2016" name="Nat. Commun.">
        <title>Thousands of microbial genomes shed light on interconnected biogeochemical processes in an aquifer system.</title>
        <authorList>
            <person name="Anantharaman K."/>
            <person name="Brown C.T."/>
            <person name="Hug L.A."/>
            <person name="Sharon I."/>
            <person name="Castelle C.J."/>
            <person name="Probst A.J."/>
            <person name="Thomas B.C."/>
            <person name="Singh A."/>
            <person name="Wilkins M.J."/>
            <person name="Karaoz U."/>
            <person name="Brodie E.L."/>
            <person name="Williams K.H."/>
            <person name="Hubbard S.S."/>
            <person name="Banfield J.F."/>
        </authorList>
    </citation>
    <scope>NUCLEOTIDE SEQUENCE [LARGE SCALE GENOMIC DNA]</scope>
</reference>
<feature type="domain" description="POTRA" evidence="7">
    <location>
        <begin position="98"/>
        <end position="144"/>
    </location>
</feature>
<evidence type="ECO:0000256" key="1">
    <source>
        <dbReference type="ARBA" id="ARBA00022475"/>
    </source>
</evidence>
<keyword evidence="4 6" id="KW-1133">Transmembrane helix</keyword>
<evidence type="ECO:0000256" key="4">
    <source>
        <dbReference type="ARBA" id="ARBA00022989"/>
    </source>
</evidence>
<keyword evidence="5" id="KW-0131">Cell cycle</keyword>
<organism evidence="8 9">
    <name type="scientific">Candidatus Uhrbacteria bacterium RIFCSPLOWO2_02_FULL_49_11</name>
    <dbReference type="NCBI Taxonomy" id="1802409"/>
    <lineage>
        <taxon>Bacteria</taxon>
        <taxon>Candidatus Uhriibacteriota</taxon>
    </lineage>
</organism>
<keyword evidence="2" id="KW-0132">Cell division</keyword>
<dbReference type="Proteomes" id="UP000178264">
    <property type="component" value="Unassembled WGS sequence"/>
</dbReference>
<evidence type="ECO:0000256" key="6">
    <source>
        <dbReference type="SAM" id="Phobius"/>
    </source>
</evidence>
<evidence type="ECO:0000256" key="5">
    <source>
        <dbReference type="ARBA" id="ARBA00023306"/>
    </source>
</evidence>